<dbReference type="GO" id="GO:0005886">
    <property type="term" value="C:plasma membrane"/>
    <property type="evidence" value="ECO:0007669"/>
    <property type="project" value="UniProtKB-SubCell"/>
</dbReference>
<feature type="transmembrane region" description="Helical" evidence="8">
    <location>
        <begin position="340"/>
        <end position="367"/>
    </location>
</feature>
<name>A0A0G3XMX6_9SPHN</name>
<feature type="transmembrane region" description="Helical" evidence="8">
    <location>
        <begin position="227"/>
        <end position="247"/>
    </location>
</feature>
<evidence type="ECO:0000313" key="10">
    <source>
        <dbReference type="Proteomes" id="UP000035287"/>
    </source>
</evidence>
<feature type="transmembrane region" description="Helical" evidence="8">
    <location>
        <begin position="30"/>
        <end position="49"/>
    </location>
</feature>
<feature type="transmembrane region" description="Helical" evidence="8">
    <location>
        <begin position="192"/>
        <end position="215"/>
    </location>
</feature>
<keyword evidence="3 8" id="KW-0813">Transport</keyword>
<proteinExistence type="inferred from homology"/>
<dbReference type="PANTHER" id="PTHR30003">
    <property type="entry name" value="L-LACTATE PERMEASE"/>
    <property type="match status" value="1"/>
</dbReference>
<organism evidence="9 10">
    <name type="scientific">Croceicoccus naphthovorans</name>
    <dbReference type="NCBI Taxonomy" id="1348774"/>
    <lineage>
        <taxon>Bacteria</taxon>
        <taxon>Pseudomonadati</taxon>
        <taxon>Pseudomonadota</taxon>
        <taxon>Alphaproteobacteria</taxon>
        <taxon>Sphingomonadales</taxon>
        <taxon>Erythrobacteraceae</taxon>
        <taxon>Croceicoccus</taxon>
    </lineage>
</organism>
<comment type="caution">
    <text evidence="8">Lacks conserved residue(s) required for the propagation of feature annotation.</text>
</comment>
<evidence type="ECO:0000256" key="4">
    <source>
        <dbReference type="ARBA" id="ARBA00022475"/>
    </source>
</evidence>
<dbReference type="RefSeq" id="WP_047824217.1">
    <property type="nucleotide sequence ID" value="NZ_CP011770.1"/>
</dbReference>
<reference evidence="9 10" key="1">
    <citation type="submission" date="2015-06" db="EMBL/GenBank/DDBJ databases">
        <authorList>
            <person name="Zeng Y."/>
            <person name="Huang Y."/>
        </authorList>
    </citation>
    <scope>NUCLEOTIDE SEQUENCE [LARGE SCALE GENOMIC DNA]</scope>
    <source>
        <strain evidence="9 10">PQ-2</strain>
    </source>
</reference>
<keyword evidence="5 8" id="KW-0812">Transmembrane</keyword>
<comment type="similarity">
    <text evidence="2 8">Belongs to the lactate permease family.</text>
</comment>
<accession>A0A0G3XMX6</accession>
<evidence type="ECO:0000256" key="1">
    <source>
        <dbReference type="ARBA" id="ARBA00004651"/>
    </source>
</evidence>
<keyword evidence="6 8" id="KW-1133">Transmembrane helix</keyword>
<keyword evidence="8" id="KW-0997">Cell inner membrane</keyword>
<evidence type="ECO:0000256" key="7">
    <source>
        <dbReference type="ARBA" id="ARBA00023136"/>
    </source>
</evidence>
<dbReference type="PATRIC" id="fig|1348774.3.peg.3119"/>
<dbReference type="KEGG" id="cna:AB433_14835"/>
<feature type="transmembrane region" description="Helical" evidence="8">
    <location>
        <begin position="253"/>
        <end position="270"/>
    </location>
</feature>
<evidence type="ECO:0000256" key="8">
    <source>
        <dbReference type="RuleBase" id="RU365092"/>
    </source>
</evidence>
<keyword evidence="4" id="KW-1003">Cell membrane</keyword>
<sequence>MTFSLFLAALSPLLAVLLFLVGLRMPASRAMALAYIVTAAAGYFLWHMAPRTILAASIEGLAIAASVLWIIFGAILLLRLLTEGEAMARIREGFAAISPEPRVQLIVISWTFGAFLEGVAGFGTPAAITAPLLVALRFTPMAAVSLALIANSSPVAFGAIGTPVAIGLREGLRQPAADGGLDSLIENSAQVAAAIDLTTGSLVPFALILIYSRFFSEERSWSSALGYWRFALFAGLAYTIPAFVVSATLGPELPALVGALCAIVLVVPAARHGFLMPRSSGADPGAPIAVEPSRVTLKRAWAPYLLLAALLLVSRADLLPVKQALQDVSFAWDSVLGTQINIALAPLYLPGSMFLIAGLLAVCILPLDSERLRSAGRDTLKITAASAVTLAAAVPMVRVFVYSGINSDGLPSMPMALSVLAADAAGQNWPVIAPFIGALGSFLSGSATFSNMTFALFQFTAANQAGLPPETVLGAQILGASAGNMVSVVNVVAAAAVVGRVGREGEIIRVTLVPMLAYTAAVGLVAAAAIGFAR</sequence>
<comment type="subcellular location">
    <subcellularLocation>
        <location evidence="8">Cell inner membrane</location>
        <topology evidence="8">Multi-pass membrane protein</topology>
    </subcellularLocation>
    <subcellularLocation>
        <location evidence="1">Cell membrane</location>
        <topology evidence="1">Multi-pass membrane protein</topology>
    </subcellularLocation>
</comment>
<dbReference type="Proteomes" id="UP000035287">
    <property type="component" value="Chromosome"/>
</dbReference>
<gene>
    <name evidence="9" type="ORF">AB433_14835</name>
</gene>
<dbReference type="InterPro" id="IPR003804">
    <property type="entry name" value="Lactate_perm"/>
</dbReference>
<dbReference type="AlphaFoldDB" id="A0A0G3XMX6"/>
<keyword evidence="10" id="KW-1185">Reference proteome</keyword>
<comment type="function">
    <text evidence="8">Uptake of L-lactate across the membrane. Can also transport D-lactate and glycolate.</text>
</comment>
<evidence type="ECO:0000256" key="6">
    <source>
        <dbReference type="ARBA" id="ARBA00022989"/>
    </source>
</evidence>
<protein>
    <recommendedName>
        <fullName evidence="8">L-lactate permease</fullName>
    </recommendedName>
</protein>
<keyword evidence="7 8" id="KW-0472">Membrane</keyword>
<feature type="transmembrane region" description="Helical" evidence="8">
    <location>
        <begin position="477"/>
        <end position="498"/>
    </location>
</feature>
<evidence type="ECO:0000256" key="3">
    <source>
        <dbReference type="ARBA" id="ARBA00022448"/>
    </source>
</evidence>
<dbReference type="GO" id="GO:0015129">
    <property type="term" value="F:lactate transmembrane transporter activity"/>
    <property type="evidence" value="ECO:0007669"/>
    <property type="project" value="UniProtKB-UniRule"/>
</dbReference>
<dbReference type="Pfam" id="PF02652">
    <property type="entry name" value="Lactate_perm"/>
    <property type="match status" value="1"/>
</dbReference>
<dbReference type="GO" id="GO:0015295">
    <property type="term" value="F:solute:proton symporter activity"/>
    <property type="evidence" value="ECO:0007669"/>
    <property type="project" value="TreeGrafter"/>
</dbReference>
<dbReference type="STRING" id="1348774.AB433_14835"/>
<dbReference type="EMBL" id="CP011770">
    <property type="protein sequence ID" value="AKM11888.1"/>
    <property type="molecule type" value="Genomic_DNA"/>
</dbReference>
<evidence type="ECO:0000256" key="5">
    <source>
        <dbReference type="ARBA" id="ARBA00022692"/>
    </source>
</evidence>
<feature type="transmembrane region" description="Helical" evidence="8">
    <location>
        <begin position="61"/>
        <end position="82"/>
    </location>
</feature>
<evidence type="ECO:0000256" key="2">
    <source>
        <dbReference type="ARBA" id="ARBA00010100"/>
    </source>
</evidence>
<feature type="transmembrane region" description="Helical" evidence="8">
    <location>
        <begin position="155"/>
        <end position="172"/>
    </location>
</feature>
<dbReference type="PANTHER" id="PTHR30003:SF0">
    <property type="entry name" value="GLYCOLATE PERMEASE GLCA-RELATED"/>
    <property type="match status" value="1"/>
</dbReference>
<evidence type="ECO:0000313" key="9">
    <source>
        <dbReference type="EMBL" id="AKM11888.1"/>
    </source>
</evidence>
<feature type="transmembrane region" description="Helical" evidence="8">
    <location>
        <begin position="6"/>
        <end position="23"/>
    </location>
</feature>
<feature type="transmembrane region" description="Helical" evidence="8">
    <location>
        <begin position="510"/>
        <end position="533"/>
    </location>
</feature>